<evidence type="ECO:0000313" key="1">
    <source>
        <dbReference type="EMBL" id="KYC42102.1"/>
    </source>
</evidence>
<proteinExistence type="predicted"/>
<accession>A0A139XBU7</accession>
<comment type="caution">
    <text evidence="1">The sequence shown here is derived from an EMBL/GenBank/DDBJ whole genome shotgun (WGS) entry which is preliminary data.</text>
</comment>
<dbReference type="AlphaFoldDB" id="A0A139XBU7"/>
<dbReference type="Proteomes" id="UP000076925">
    <property type="component" value="Unassembled WGS sequence"/>
</dbReference>
<sequence>MTYYYPWDDDEDDEDEFLEDEEEFDCGFMPGEGCLLAGTEDCDFECPYSDRLMAHPSYPNIQTVALIKEIE</sequence>
<dbReference type="EMBL" id="ANNX02000020">
    <property type="protein sequence ID" value="KYC42102.1"/>
    <property type="molecule type" value="Genomic_DNA"/>
</dbReference>
<dbReference type="OrthoDB" id="583812at2"/>
<dbReference type="RefSeq" id="WP_017741975.1">
    <property type="nucleotide sequence ID" value="NZ_KQ976354.1"/>
</dbReference>
<gene>
    <name evidence="1" type="ORF">WA1_19065</name>
</gene>
<keyword evidence="2" id="KW-1185">Reference proteome</keyword>
<organism evidence="1 2">
    <name type="scientific">Scytonema hofmannii PCC 7110</name>
    <dbReference type="NCBI Taxonomy" id="128403"/>
    <lineage>
        <taxon>Bacteria</taxon>
        <taxon>Bacillati</taxon>
        <taxon>Cyanobacteriota</taxon>
        <taxon>Cyanophyceae</taxon>
        <taxon>Nostocales</taxon>
        <taxon>Scytonemataceae</taxon>
        <taxon>Scytonema</taxon>
    </lineage>
</organism>
<protein>
    <submittedName>
        <fullName evidence="1">Uncharacterized protein</fullName>
    </submittedName>
</protein>
<name>A0A139XBU7_9CYAN</name>
<dbReference type="STRING" id="128403.WA1_19065"/>
<reference evidence="1 2" key="1">
    <citation type="journal article" date="2013" name="Genome Biol. Evol.">
        <title>Genomes of Stigonematalean cyanobacteria (subsection V) and the evolution of oxygenic photosynthesis from prokaryotes to plastids.</title>
        <authorList>
            <person name="Dagan T."/>
            <person name="Roettger M."/>
            <person name="Stucken K."/>
            <person name="Landan G."/>
            <person name="Koch R."/>
            <person name="Major P."/>
            <person name="Gould S.B."/>
            <person name="Goremykin V.V."/>
            <person name="Rippka R."/>
            <person name="Tandeau de Marsac N."/>
            <person name="Gugger M."/>
            <person name="Lockhart P.J."/>
            <person name="Allen J.F."/>
            <person name="Brune I."/>
            <person name="Maus I."/>
            <person name="Puhler A."/>
            <person name="Martin W.F."/>
        </authorList>
    </citation>
    <scope>NUCLEOTIDE SEQUENCE [LARGE SCALE GENOMIC DNA]</scope>
    <source>
        <strain evidence="1 2">PCC 7110</strain>
    </source>
</reference>
<evidence type="ECO:0000313" key="2">
    <source>
        <dbReference type="Proteomes" id="UP000076925"/>
    </source>
</evidence>